<dbReference type="Gene3D" id="1.10.357.10">
    <property type="entry name" value="Tetracycline Repressor, domain 2"/>
    <property type="match status" value="1"/>
</dbReference>
<sequence>MGNRDKLLQAARDCLLSLGYANTTVRELVKASGANQASINYHFDSKERLLTSALRDLNREWGDLLFAALGKDDPPGPAGNEARWDRIVTSIRDHKALWYVNFESVSVARDDKEVQAMIADGQRNARRTLARAFGGLDPDTDDPERVEAVGSHYFALLVGVASQWLTDPGSAPTAARIIAADVGSTDRTTRGRPD</sequence>
<proteinExistence type="predicted"/>
<comment type="caution">
    <text evidence="4">The sequence shown here is derived from an EMBL/GenBank/DDBJ whole genome shotgun (WGS) entry which is preliminary data.</text>
</comment>
<dbReference type="InterPro" id="IPR036271">
    <property type="entry name" value="Tet_transcr_reg_TetR-rel_C_sf"/>
</dbReference>
<keyword evidence="5" id="KW-1185">Reference proteome</keyword>
<dbReference type="EMBL" id="JBIRYL010000001">
    <property type="protein sequence ID" value="MFI2230489.1"/>
    <property type="molecule type" value="Genomic_DNA"/>
</dbReference>
<organism evidence="4 5">
    <name type="scientific">Nocardia testacea</name>
    <dbReference type="NCBI Taxonomy" id="248551"/>
    <lineage>
        <taxon>Bacteria</taxon>
        <taxon>Bacillati</taxon>
        <taxon>Actinomycetota</taxon>
        <taxon>Actinomycetes</taxon>
        <taxon>Mycobacteriales</taxon>
        <taxon>Nocardiaceae</taxon>
        <taxon>Nocardia</taxon>
    </lineage>
</organism>
<dbReference type="InterPro" id="IPR023772">
    <property type="entry name" value="DNA-bd_HTH_TetR-type_CS"/>
</dbReference>
<dbReference type="InterPro" id="IPR050109">
    <property type="entry name" value="HTH-type_TetR-like_transc_reg"/>
</dbReference>
<evidence type="ECO:0000313" key="4">
    <source>
        <dbReference type="EMBL" id="MFI2230489.1"/>
    </source>
</evidence>
<dbReference type="PROSITE" id="PS50977">
    <property type="entry name" value="HTH_TETR_2"/>
    <property type="match status" value="1"/>
</dbReference>
<dbReference type="InterPro" id="IPR009057">
    <property type="entry name" value="Homeodomain-like_sf"/>
</dbReference>
<dbReference type="PRINTS" id="PR00455">
    <property type="entry name" value="HTHTETR"/>
</dbReference>
<dbReference type="Proteomes" id="UP001611494">
    <property type="component" value="Unassembled WGS sequence"/>
</dbReference>
<dbReference type="InterPro" id="IPR001647">
    <property type="entry name" value="HTH_TetR"/>
</dbReference>
<name>A0ABW7VV83_9NOCA</name>
<dbReference type="SUPFAM" id="SSF48498">
    <property type="entry name" value="Tetracyclin repressor-like, C-terminal domain"/>
    <property type="match status" value="1"/>
</dbReference>
<dbReference type="Pfam" id="PF00440">
    <property type="entry name" value="TetR_N"/>
    <property type="match status" value="1"/>
</dbReference>
<dbReference type="PANTHER" id="PTHR30055:SF219">
    <property type="entry name" value="TRANSCRIPTIONAL REGULATORY PROTEIN"/>
    <property type="match status" value="1"/>
</dbReference>
<accession>A0ABW7VV83</accession>
<evidence type="ECO:0000259" key="3">
    <source>
        <dbReference type="PROSITE" id="PS50977"/>
    </source>
</evidence>
<gene>
    <name evidence="4" type="ORF">ACH49Z_11620</name>
</gene>
<dbReference type="SUPFAM" id="SSF46689">
    <property type="entry name" value="Homeodomain-like"/>
    <property type="match status" value="1"/>
</dbReference>
<evidence type="ECO:0000256" key="1">
    <source>
        <dbReference type="ARBA" id="ARBA00023125"/>
    </source>
</evidence>
<evidence type="ECO:0000313" key="5">
    <source>
        <dbReference type="Proteomes" id="UP001611494"/>
    </source>
</evidence>
<dbReference type="RefSeq" id="WP_397061867.1">
    <property type="nucleotide sequence ID" value="NZ_JBIRYL010000001.1"/>
</dbReference>
<evidence type="ECO:0000256" key="2">
    <source>
        <dbReference type="PROSITE-ProRule" id="PRU00335"/>
    </source>
</evidence>
<dbReference type="PANTHER" id="PTHR30055">
    <property type="entry name" value="HTH-TYPE TRANSCRIPTIONAL REGULATOR RUTR"/>
    <property type="match status" value="1"/>
</dbReference>
<dbReference type="PROSITE" id="PS01081">
    <property type="entry name" value="HTH_TETR_1"/>
    <property type="match status" value="1"/>
</dbReference>
<feature type="DNA-binding region" description="H-T-H motif" evidence="2">
    <location>
        <begin position="24"/>
        <end position="43"/>
    </location>
</feature>
<feature type="domain" description="HTH tetR-type" evidence="3">
    <location>
        <begin position="1"/>
        <end position="61"/>
    </location>
</feature>
<keyword evidence="1 2" id="KW-0238">DNA-binding</keyword>
<protein>
    <submittedName>
        <fullName evidence="4">TetR/AcrR family transcriptional regulator</fullName>
    </submittedName>
</protein>
<reference evidence="4 5" key="1">
    <citation type="submission" date="2024-10" db="EMBL/GenBank/DDBJ databases">
        <title>The Natural Products Discovery Center: Release of the First 8490 Sequenced Strains for Exploring Actinobacteria Biosynthetic Diversity.</title>
        <authorList>
            <person name="Kalkreuter E."/>
            <person name="Kautsar S.A."/>
            <person name="Yang D."/>
            <person name="Bader C.D."/>
            <person name="Teijaro C.N."/>
            <person name="Fluegel L."/>
            <person name="Davis C.M."/>
            <person name="Simpson J.R."/>
            <person name="Lauterbach L."/>
            <person name="Steele A.D."/>
            <person name="Gui C."/>
            <person name="Meng S."/>
            <person name="Li G."/>
            <person name="Viehrig K."/>
            <person name="Ye F."/>
            <person name="Su P."/>
            <person name="Kiefer A.F."/>
            <person name="Nichols A."/>
            <person name="Cepeda A.J."/>
            <person name="Yan W."/>
            <person name="Fan B."/>
            <person name="Jiang Y."/>
            <person name="Adhikari A."/>
            <person name="Zheng C.-J."/>
            <person name="Schuster L."/>
            <person name="Cowan T.M."/>
            <person name="Smanski M.J."/>
            <person name="Chevrette M.G."/>
            <person name="De Carvalho L.P.S."/>
            <person name="Shen B."/>
        </authorList>
    </citation>
    <scope>NUCLEOTIDE SEQUENCE [LARGE SCALE GENOMIC DNA]</scope>
    <source>
        <strain evidence="4 5">NPDC019377</strain>
    </source>
</reference>